<evidence type="ECO:0000313" key="4">
    <source>
        <dbReference type="Proteomes" id="UP000298381"/>
    </source>
</evidence>
<name>A0A4Z0D8Z5_9FIRM</name>
<dbReference type="OrthoDB" id="9809733at2"/>
<dbReference type="AlphaFoldDB" id="A0A4Z0D8Z5"/>
<dbReference type="InterPro" id="IPR013766">
    <property type="entry name" value="Thioredoxin_domain"/>
</dbReference>
<gene>
    <name evidence="3" type="ORF">E4100_01870</name>
</gene>
<evidence type="ECO:0000313" key="3">
    <source>
        <dbReference type="EMBL" id="TFZ41350.1"/>
    </source>
</evidence>
<feature type="transmembrane region" description="Helical" evidence="1">
    <location>
        <begin position="5"/>
        <end position="23"/>
    </location>
</feature>
<organism evidence="3 4">
    <name type="scientific">Soehngenia longivitae</name>
    <dbReference type="NCBI Taxonomy" id="2562294"/>
    <lineage>
        <taxon>Bacteria</taxon>
        <taxon>Bacillati</taxon>
        <taxon>Bacillota</taxon>
        <taxon>Tissierellia</taxon>
        <taxon>Tissierellales</taxon>
        <taxon>Tissierellaceae</taxon>
        <taxon>Soehngenia</taxon>
    </lineage>
</organism>
<keyword evidence="1" id="KW-1133">Transmembrane helix</keyword>
<evidence type="ECO:0000259" key="2">
    <source>
        <dbReference type="PROSITE" id="PS51352"/>
    </source>
</evidence>
<dbReference type="RefSeq" id="WP_135270292.1">
    <property type="nucleotide sequence ID" value="NZ_SRIB01000002.1"/>
</dbReference>
<dbReference type="InterPro" id="IPR000866">
    <property type="entry name" value="AhpC/TSA"/>
</dbReference>
<accession>A0A4Z0D8Z5</accession>
<dbReference type="GO" id="GO:0016209">
    <property type="term" value="F:antioxidant activity"/>
    <property type="evidence" value="ECO:0007669"/>
    <property type="project" value="InterPro"/>
</dbReference>
<sequence>MQKKTIIILAVIIAVSLIGIWILNDNEEVAEEGETIYTQTPADNNEVENPIINDEPELEAKDPAIDFTLKDLEGNDVSLSDFEGKIVLLNFWATWCKFCDIEMPDLEKLYTENEGILVLGVNVGEDIDLVKEYVDEKNLSFPIVLDETTEIASDYLVSGLPTTYFIDENGMIYGVFPGMMTYDMMTGFLEDMKEQ</sequence>
<keyword evidence="1" id="KW-0472">Membrane</keyword>
<dbReference type="Proteomes" id="UP000298381">
    <property type="component" value="Unassembled WGS sequence"/>
</dbReference>
<dbReference type="Gene3D" id="3.40.30.10">
    <property type="entry name" value="Glutaredoxin"/>
    <property type="match status" value="1"/>
</dbReference>
<feature type="domain" description="Thioredoxin" evidence="2">
    <location>
        <begin position="58"/>
        <end position="194"/>
    </location>
</feature>
<dbReference type="InterPro" id="IPR050553">
    <property type="entry name" value="Thioredoxin_ResA/DsbE_sf"/>
</dbReference>
<proteinExistence type="predicted"/>
<dbReference type="SUPFAM" id="SSF52833">
    <property type="entry name" value="Thioredoxin-like"/>
    <property type="match status" value="1"/>
</dbReference>
<dbReference type="EMBL" id="SRIB01000002">
    <property type="protein sequence ID" value="TFZ41350.1"/>
    <property type="molecule type" value="Genomic_DNA"/>
</dbReference>
<comment type="caution">
    <text evidence="3">The sequence shown here is derived from an EMBL/GenBank/DDBJ whole genome shotgun (WGS) entry which is preliminary data.</text>
</comment>
<evidence type="ECO:0000256" key="1">
    <source>
        <dbReference type="SAM" id="Phobius"/>
    </source>
</evidence>
<dbReference type="PANTHER" id="PTHR42852">
    <property type="entry name" value="THIOL:DISULFIDE INTERCHANGE PROTEIN DSBE"/>
    <property type="match status" value="1"/>
</dbReference>
<dbReference type="Pfam" id="PF00578">
    <property type="entry name" value="AhpC-TSA"/>
    <property type="match status" value="1"/>
</dbReference>
<dbReference type="GO" id="GO:0016491">
    <property type="term" value="F:oxidoreductase activity"/>
    <property type="evidence" value="ECO:0007669"/>
    <property type="project" value="InterPro"/>
</dbReference>
<keyword evidence="4" id="KW-1185">Reference proteome</keyword>
<dbReference type="CDD" id="cd02966">
    <property type="entry name" value="TlpA_like_family"/>
    <property type="match status" value="1"/>
</dbReference>
<protein>
    <submittedName>
        <fullName evidence="3">TlpA family protein disulfide reductase</fullName>
    </submittedName>
</protein>
<dbReference type="PANTHER" id="PTHR42852:SF1">
    <property type="entry name" value="THIOREDOXIN-LIKE PROTEIN YNEN"/>
    <property type="match status" value="1"/>
</dbReference>
<reference evidence="3 4" key="1">
    <citation type="submission" date="2019-03" db="EMBL/GenBank/DDBJ databases">
        <title>Draft genome sequence data and analysis of a Fermenting Bacterium, Soehngenia longevitae strain 1933PT, isolated from petroleum reservoir in Azerbaijan.</title>
        <authorList>
            <person name="Grouzdev D.S."/>
            <person name="Bidzhieva S.K."/>
            <person name="Sokolova D.S."/>
            <person name="Tourova T.P."/>
            <person name="Poltaraus A.B."/>
            <person name="Nazina T.N."/>
        </authorList>
    </citation>
    <scope>NUCLEOTIDE SEQUENCE [LARGE SCALE GENOMIC DNA]</scope>
    <source>
        <strain evidence="3 4">1933P</strain>
    </source>
</reference>
<keyword evidence="1" id="KW-0812">Transmembrane</keyword>
<dbReference type="PROSITE" id="PS51352">
    <property type="entry name" value="THIOREDOXIN_2"/>
    <property type="match status" value="1"/>
</dbReference>
<dbReference type="InterPro" id="IPR036249">
    <property type="entry name" value="Thioredoxin-like_sf"/>
</dbReference>